<evidence type="ECO:0000256" key="1">
    <source>
        <dbReference type="ARBA" id="ARBA00004651"/>
    </source>
</evidence>
<evidence type="ECO:0000256" key="2">
    <source>
        <dbReference type="ARBA" id="ARBA00022475"/>
    </source>
</evidence>
<keyword evidence="4 6" id="KW-1133">Transmembrane helix</keyword>
<reference evidence="7 8" key="1">
    <citation type="submission" date="2018-12" db="EMBL/GenBank/DDBJ databases">
        <authorList>
            <consortium name="Pathogen Informatics"/>
        </authorList>
    </citation>
    <scope>NUCLEOTIDE SEQUENCE [LARGE SCALE GENOMIC DNA]</scope>
    <source>
        <strain evidence="7 8">NCTC9695</strain>
    </source>
</reference>
<evidence type="ECO:0000313" key="7">
    <source>
        <dbReference type="EMBL" id="VEB41227.1"/>
    </source>
</evidence>
<feature type="transmembrane region" description="Helical" evidence="6">
    <location>
        <begin position="44"/>
        <end position="65"/>
    </location>
</feature>
<evidence type="ECO:0000313" key="8">
    <source>
        <dbReference type="Proteomes" id="UP000275777"/>
    </source>
</evidence>
<evidence type="ECO:0000256" key="6">
    <source>
        <dbReference type="SAM" id="Phobius"/>
    </source>
</evidence>
<protein>
    <recommendedName>
        <fullName evidence="9">Muropeptide transporter</fullName>
    </recommendedName>
</protein>
<dbReference type="PANTHER" id="PTHR23513:SF6">
    <property type="entry name" value="MAJOR FACILITATOR SUPERFAMILY ASSOCIATED DOMAIN-CONTAINING PROTEIN"/>
    <property type="match status" value="1"/>
</dbReference>
<dbReference type="Proteomes" id="UP000275777">
    <property type="component" value="Chromosome"/>
</dbReference>
<gene>
    <name evidence="7" type="ORF">NCTC9695_01646</name>
</gene>
<dbReference type="AlphaFoldDB" id="A0A3S4IYB2"/>
<organism evidence="7 8">
    <name type="scientific">Chromobacterium violaceum</name>
    <dbReference type="NCBI Taxonomy" id="536"/>
    <lineage>
        <taxon>Bacteria</taxon>
        <taxon>Pseudomonadati</taxon>
        <taxon>Pseudomonadota</taxon>
        <taxon>Betaproteobacteria</taxon>
        <taxon>Neisseriales</taxon>
        <taxon>Chromobacteriaceae</taxon>
        <taxon>Chromobacterium</taxon>
    </lineage>
</organism>
<evidence type="ECO:0000256" key="4">
    <source>
        <dbReference type="ARBA" id="ARBA00022989"/>
    </source>
</evidence>
<proteinExistence type="predicted"/>
<dbReference type="InterPro" id="IPR036259">
    <property type="entry name" value="MFS_trans_sf"/>
</dbReference>
<keyword evidence="3 6" id="KW-0812">Transmembrane</keyword>
<keyword evidence="5 6" id="KW-0472">Membrane</keyword>
<evidence type="ECO:0008006" key="9">
    <source>
        <dbReference type="Google" id="ProtNLM"/>
    </source>
</evidence>
<dbReference type="SUPFAM" id="SSF103473">
    <property type="entry name" value="MFS general substrate transporter"/>
    <property type="match status" value="1"/>
</dbReference>
<accession>A0A3S4IYB2</accession>
<dbReference type="Gene3D" id="1.20.1250.20">
    <property type="entry name" value="MFS general substrate transporter like domains"/>
    <property type="match status" value="1"/>
</dbReference>
<dbReference type="PANTHER" id="PTHR23513">
    <property type="entry name" value="INTEGRAL MEMBRANE EFFLUX PROTEIN-RELATED"/>
    <property type="match status" value="1"/>
</dbReference>
<dbReference type="GO" id="GO:0005886">
    <property type="term" value="C:plasma membrane"/>
    <property type="evidence" value="ECO:0007669"/>
    <property type="project" value="UniProtKB-SubCell"/>
</dbReference>
<evidence type="ECO:0000256" key="3">
    <source>
        <dbReference type="ARBA" id="ARBA00022692"/>
    </source>
</evidence>
<name>A0A3S4IYB2_CHRVL</name>
<keyword evidence="2" id="KW-1003">Cell membrane</keyword>
<feature type="transmembrane region" description="Helical" evidence="6">
    <location>
        <begin position="77"/>
        <end position="99"/>
    </location>
</feature>
<sequence length="220" mass="22776">MFLLSAALMARVPAQGPGQAGERRFLAELAAGWRTLRGNAALWQLSWVVVLANGAAGVAEVLFLFRARDQLGFSPSQLGLLFGCAGAGGIAAGLCVARVRAALGLGRMICLALLLEAGGMAAQAVLSEMPWLAARWRCRASSWCAAMSGCGATGRRRRRGADRSRVRADRLLVQAADAAGAGFGGVLSAGMPLRDLMLATAAWQAGAGALAWLSRVRAVA</sequence>
<dbReference type="EMBL" id="LR134182">
    <property type="protein sequence ID" value="VEB41227.1"/>
    <property type="molecule type" value="Genomic_DNA"/>
</dbReference>
<comment type="subcellular location">
    <subcellularLocation>
        <location evidence="1">Cell membrane</location>
        <topology evidence="1">Multi-pass membrane protein</topology>
    </subcellularLocation>
</comment>
<evidence type="ECO:0000256" key="5">
    <source>
        <dbReference type="ARBA" id="ARBA00023136"/>
    </source>
</evidence>